<protein>
    <submittedName>
        <fullName evidence="1">Uncharacterized protein</fullName>
    </submittedName>
</protein>
<reference evidence="1 2" key="1">
    <citation type="submission" date="2021-06" db="EMBL/GenBank/DDBJ databases">
        <title>A haploid diamondback moth (Plutella xylostella L.) genome assembly resolves 31 chromosomes and identifies a diamide resistance mutation.</title>
        <authorList>
            <person name="Ward C.M."/>
            <person name="Perry K.D."/>
            <person name="Baker G."/>
            <person name="Powis K."/>
            <person name="Heckel D.G."/>
            <person name="Baxter S.W."/>
        </authorList>
    </citation>
    <scope>NUCLEOTIDE SEQUENCE [LARGE SCALE GENOMIC DNA]</scope>
    <source>
        <strain evidence="1 2">LV</strain>
        <tissue evidence="1">Single pupa</tissue>
    </source>
</reference>
<dbReference type="Proteomes" id="UP000823941">
    <property type="component" value="Chromosome 8"/>
</dbReference>
<dbReference type="EMBL" id="JAHIBW010000008">
    <property type="protein sequence ID" value="KAG7308784.1"/>
    <property type="molecule type" value="Genomic_DNA"/>
</dbReference>
<comment type="caution">
    <text evidence="1">The sequence shown here is derived from an EMBL/GenBank/DDBJ whole genome shotgun (WGS) entry which is preliminary data.</text>
</comment>
<gene>
    <name evidence="1" type="ORF">JYU34_006018</name>
</gene>
<accession>A0ABQ7QUP9</accession>
<organism evidence="1 2">
    <name type="scientific">Plutella xylostella</name>
    <name type="common">Diamondback moth</name>
    <name type="synonym">Plutella maculipennis</name>
    <dbReference type="NCBI Taxonomy" id="51655"/>
    <lineage>
        <taxon>Eukaryota</taxon>
        <taxon>Metazoa</taxon>
        <taxon>Ecdysozoa</taxon>
        <taxon>Arthropoda</taxon>
        <taxon>Hexapoda</taxon>
        <taxon>Insecta</taxon>
        <taxon>Pterygota</taxon>
        <taxon>Neoptera</taxon>
        <taxon>Endopterygota</taxon>
        <taxon>Lepidoptera</taxon>
        <taxon>Glossata</taxon>
        <taxon>Ditrysia</taxon>
        <taxon>Yponomeutoidea</taxon>
        <taxon>Plutellidae</taxon>
        <taxon>Plutella</taxon>
    </lineage>
</organism>
<evidence type="ECO:0000313" key="2">
    <source>
        <dbReference type="Proteomes" id="UP000823941"/>
    </source>
</evidence>
<keyword evidence="2" id="KW-1185">Reference proteome</keyword>
<name>A0ABQ7QUP9_PLUXY</name>
<sequence length="141" mass="15245">MSELVNLWIRVAPCSLGSGRPGRAGCVGDGAVCRAVPGGAHRDLAPAGTMRLLLLLLALAAPAATSVLTVVKHNSIDDELSTPAQRCQPQTPCKWRIYSEPVVDPEAFLVNHYCSCSPGTACSFHFHRAEWGYDEYRCKPH</sequence>
<evidence type="ECO:0000313" key="1">
    <source>
        <dbReference type="EMBL" id="KAG7308784.1"/>
    </source>
</evidence>
<proteinExistence type="predicted"/>